<dbReference type="AlphaFoldDB" id="A0A0S8K3Y6"/>
<sequence>MNIINRYVLIQFARYVIFCLGISIFIYVVINLFDNLGKFLAKNATALDILIYYLYLTPSYAILLVPVASMIAVFLVFGIMTKNREMLVLKTSGLSINHLFYLFIMTGVVIAAGTFIFQETAGVWAQGRLIEHEQTRINRRPTRAYSWRRNFFYYGENNWIYQVRKFDGRSNTVDHVVLWQTAEDNRIKQRIDSPSGWFDEIWVFENATVRQFDTLGQEQVTKHGLLQMPGLKEKPSDFLKKIKPVEEMNFMEIAAFVKKRQRAGQDVVKEEVELNYRFSYPIITIVLLLIALPISVVLRRGGIAVGLGISIGLSFTYWGFIQSSRAYGVAGILSPMLAAWLPNIIFGIFGVILMLKAPR</sequence>
<evidence type="ECO:0008006" key="9">
    <source>
        <dbReference type="Google" id="ProtNLM"/>
    </source>
</evidence>
<evidence type="ECO:0000256" key="4">
    <source>
        <dbReference type="ARBA" id="ARBA00022989"/>
    </source>
</evidence>
<evidence type="ECO:0000256" key="5">
    <source>
        <dbReference type="ARBA" id="ARBA00023136"/>
    </source>
</evidence>
<accession>A0A0S8K3Y6</accession>
<evidence type="ECO:0000256" key="6">
    <source>
        <dbReference type="SAM" id="Phobius"/>
    </source>
</evidence>
<name>A0A0S8K3Y6_UNCW3</name>
<comment type="caution">
    <text evidence="7">The sequence shown here is derived from an EMBL/GenBank/DDBJ whole genome shotgun (WGS) entry which is preliminary data.</text>
</comment>
<feature type="transmembrane region" description="Helical" evidence="6">
    <location>
        <begin position="50"/>
        <end position="78"/>
    </location>
</feature>
<protein>
    <recommendedName>
        <fullName evidence="9">LPS export ABC transporter permease LptG</fullName>
    </recommendedName>
</protein>
<dbReference type="PANTHER" id="PTHR33529:SF6">
    <property type="entry name" value="YJGP_YJGQ FAMILY PERMEASE"/>
    <property type="match status" value="1"/>
</dbReference>
<reference evidence="7 8" key="1">
    <citation type="journal article" date="2015" name="Microbiome">
        <title>Genomic resolution of linkages in carbon, nitrogen, and sulfur cycling among widespread estuary sediment bacteria.</title>
        <authorList>
            <person name="Baker B.J."/>
            <person name="Lazar C.S."/>
            <person name="Teske A.P."/>
            <person name="Dick G.J."/>
        </authorList>
    </citation>
    <scope>NUCLEOTIDE SEQUENCE [LARGE SCALE GENOMIC DNA]</scope>
    <source>
        <strain evidence="7">SM1_77</strain>
    </source>
</reference>
<evidence type="ECO:0000256" key="2">
    <source>
        <dbReference type="ARBA" id="ARBA00022475"/>
    </source>
</evidence>
<keyword evidence="5 6" id="KW-0472">Membrane</keyword>
<dbReference type="Pfam" id="PF03739">
    <property type="entry name" value="LptF_LptG"/>
    <property type="match status" value="1"/>
</dbReference>
<evidence type="ECO:0000256" key="3">
    <source>
        <dbReference type="ARBA" id="ARBA00022692"/>
    </source>
</evidence>
<evidence type="ECO:0000313" key="7">
    <source>
        <dbReference type="EMBL" id="KPL15725.1"/>
    </source>
</evidence>
<dbReference type="InterPro" id="IPR005495">
    <property type="entry name" value="LptG/LptF_permease"/>
</dbReference>
<keyword evidence="3 6" id="KW-0812">Transmembrane</keyword>
<organism evidence="7 8">
    <name type="scientific">candidate division WOR_3 bacterium SM1_77</name>
    <dbReference type="NCBI Taxonomy" id="1703778"/>
    <lineage>
        <taxon>Bacteria</taxon>
        <taxon>Bacteria division WOR-3</taxon>
    </lineage>
</organism>
<evidence type="ECO:0000256" key="1">
    <source>
        <dbReference type="ARBA" id="ARBA00004651"/>
    </source>
</evidence>
<dbReference type="Proteomes" id="UP000050975">
    <property type="component" value="Unassembled WGS sequence"/>
</dbReference>
<gene>
    <name evidence="7" type="ORF">AMJ74_00945</name>
</gene>
<dbReference type="PANTHER" id="PTHR33529">
    <property type="entry name" value="SLR0882 PROTEIN-RELATED"/>
    <property type="match status" value="1"/>
</dbReference>
<keyword evidence="4 6" id="KW-1133">Transmembrane helix</keyword>
<feature type="transmembrane region" description="Helical" evidence="6">
    <location>
        <begin position="278"/>
        <end position="298"/>
    </location>
</feature>
<dbReference type="GO" id="GO:0015920">
    <property type="term" value="P:lipopolysaccharide transport"/>
    <property type="evidence" value="ECO:0007669"/>
    <property type="project" value="TreeGrafter"/>
</dbReference>
<feature type="transmembrane region" description="Helical" evidence="6">
    <location>
        <begin position="332"/>
        <end position="355"/>
    </location>
</feature>
<dbReference type="GO" id="GO:0043190">
    <property type="term" value="C:ATP-binding cassette (ABC) transporter complex"/>
    <property type="evidence" value="ECO:0007669"/>
    <property type="project" value="TreeGrafter"/>
</dbReference>
<feature type="transmembrane region" description="Helical" evidence="6">
    <location>
        <begin position="12"/>
        <end position="30"/>
    </location>
</feature>
<feature type="transmembrane region" description="Helical" evidence="6">
    <location>
        <begin position="303"/>
        <end position="320"/>
    </location>
</feature>
<dbReference type="EMBL" id="LJVE01000007">
    <property type="protein sequence ID" value="KPL15725.1"/>
    <property type="molecule type" value="Genomic_DNA"/>
</dbReference>
<feature type="transmembrane region" description="Helical" evidence="6">
    <location>
        <begin position="99"/>
        <end position="117"/>
    </location>
</feature>
<evidence type="ECO:0000313" key="8">
    <source>
        <dbReference type="Proteomes" id="UP000050975"/>
    </source>
</evidence>
<proteinExistence type="predicted"/>
<comment type="subcellular location">
    <subcellularLocation>
        <location evidence="1">Cell membrane</location>
        <topology evidence="1">Multi-pass membrane protein</topology>
    </subcellularLocation>
</comment>
<keyword evidence="2" id="KW-1003">Cell membrane</keyword>